<comment type="similarity">
    <text evidence="2 9">Belongs to the DXR family.</text>
</comment>
<keyword evidence="7 9" id="KW-0414">Isoprene biosynthesis</keyword>
<dbReference type="InterPro" id="IPR013644">
    <property type="entry name" value="DXP_reductoisomerase_C"/>
</dbReference>
<feature type="binding site" evidence="9">
    <location>
        <position position="10"/>
    </location>
    <ligand>
        <name>NADPH</name>
        <dbReference type="ChEBI" id="CHEBI:57783"/>
    </ligand>
</feature>
<feature type="binding site" evidence="9">
    <location>
        <position position="214"/>
    </location>
    <ligand>
        <name>1-deoxy-D-xylulose 5-phosphate</name>
        <dbReference type="ChEBI" id="CHEBI:57792"/>
    </ligand>
</feature>
<gene>
    <name evidence="9" type="primary">dxr</name>
    <name evidence="13" type="ORF">EDC19_0332</name>
</gene>
<dbReference type="NCBIfam" id="NF009114">
    <property type="entry name" value="PRK12464.1"/>
    <property type="match status" value="1"/>
</dbReference>
<dbReference type="Gene3D" id="1.10.1740.10">
    <property type="match status" value="1"/>
</dbReference>
<dbReference type="HAMAP" id="MF_00183">
    <property type="entry name" value="DXP_reductoisom"/>
    <property type="match status" value="1"/>
</dbReference>
<keyword evidence="6 9" id="KW-0464">Manganese</keyword>
<dbReference type="AlphaFoldDB" id="A0A4R1MZ94"/>
<evidence type="ECO:0000256" key="4">
    <source>
        <dbReference type="ARBA" id="ARBA00022857"/>
    </source>
</evidence>
<dbReference type="NCBIfam" id="TIGR00243">
    <property type="entry name" value="Dxr"/>
    <property type="match status" value="1"/>
</dbReference>
<evidence type="ECO:0000256" key="7">
    <source>
        <dbReference type="ARBA" id="ARBA00023229"/>
    </source>
</evidence>
<dbReference type="GO" id="GO:0030145">
    <property type="term" value="F:manganese ion binding"/>
    <property type="evidence" value="ECO:0007669"/>
    <property type="project" value="TreeGrafter"/>
</dbReference>
<dbReference type="OrthoDB" id="9806546at2"/>
<evidence type="ECO:0000313" key="14">
    <source>
        <dbReference type="Proteomes" id="UP000294545"/>
    </source>
</evidence>
<dbReference type="UniPathway" id="UPA00056">
    <property type="reaction ID" value="UER00092"/>
</dbReference>
<dbReference type="PANTHER" id="PTHR30525">
    <property type="entry name" value="1-DEOXY-D-XYLULOSE 5-PHOSPHATE REDUCTOISOMERASE"/>
    <property type="match status" value="1"/>
</dbReference>
<dbReference type="PANTHER" id="PTHR30525:SF0">
    <property type="entry name" value="1-DEOXY-D-XYLULOSE 5-PHOSPHATE REDUCTOISOMERASE, CHLOROPLASTIC"/>
    <property type="match status" value="1"/>
</dbReference>
<feature type="binding site" evidence="9">
    <location>
        <position position="121"/>
    </location>
    <ligand>
        <name>NADPH</name>
        <dbReference type="ChEBI" id="CHEBI:57783"/>
    </ligand>
</feature>
<dbReference type="FunFam" id="3.40.50.720:FF:000045">
    <property type="entry name" value="1-deoxy-D-xylulose 5-phosphate reductoisomerase"/>
    <property type="match status" value="1"/>
</dbReference>
<comment type="function">
    <text evidence="9">Catalyzes the NADPH-dependent rearrangement and reduction of 1-deoxy-D-xylulose-5-phosphate (DXP) to 2-C-methyl-D-erythritol 4-phosphate (MEP).</text>
</comment>
<feature type="binding site" evidence="9">
    <location>
        <position position="218"/>
    </location>
    <ligand>
        <name>Mn(2+)</name>
        <dbReference type="ChEBI" id="CHEBI:29035"/>
    </ligand>
</feature>
<dbReference type="RefSeq" id="WP_132279550.1">
    <property type="nucleotide sequence ID" value="NZ_SMGQ01000011.1"/>
</dbReference>
<feature type="domain" description="1-deoxy-D-xylulose 5-phosphate reductoisomerase C-terminal" evidence="11">
    <location>
        <begin position="143"/>
        <end position="226"/>
    </location>
</feature>
<dbReference type="EC" id="1.1.1.267" evidence="9"/>
<feature type="binding site" evidence="9">
    <location>
        <position position="209"/>
    </location>
    <ligand>
        <name>1-deoxy-D-xylulose 5-phosphate</name>
        <dbReference type="ChEBI" id="CHEBI:57792"/>
    </ligand>
</feature>
<dbReference type="EMBL" id="SMGQ01000011">
    <property type="protein sequence ID" value="TCK97930.1"/>
    <property type="molecule type" value="Genomic_DNA"/>
</dbReference>
<dbReference type="Pfam" id="PF13288">
    <property type="entry name" value="DXPR_C"/>
    <property type="match status" value="1"/>
</dbReference>
<feature type="binding site" evidence="9">
    <location>
        <position position="196"/>
    </location>
    <ligand>
        <name>1-deoxy-D-xylulose 5-phosphate</name>
        <dbReference type="ChEBI" id="CHEBI:57792"/>
    </ligand>
</feature>
<dbReference type="Pfam" id="PF08436">
    <property type="entry name" value="DXP_redisom_C"/>
    <property type="match status" value="1"/>
</dbReference>
<feature type="binding site" evidence="9">
    <location>
        <position position="147"/>
    </location>
    <ligand>
        <name>Mn(2+)</name>
        <dbReference type="ChEBI" id="CHEBI:29035"/>
    </ligand>
</feature>
<feature type="binding site" evidence="9">
    <location>
        <position position="12"/>
    </location>
    <ligand>
        <name>NADPH</name>
        <dbReference type="ChEBI" id="CHEBI:57783"/>
    </ligand>
</feature>
<dbReference type="SUPFAM" id="SSF51735">
    <property type="entry name" value="NAD(P)-binding Rossmann-fold domains"/>
    <property type="match status" value="1"/>
</dbReference>
<evidence type="ECO:0000256" key="9">
    <source>
        <dbReference type="HAMAP-Rule" id="MF_00183"/>
    </source>
</evidence>
<sequence>MKKITILGSTGSIGTQTLDIINLNKDIQVIGLSTYSNIDLLQEQIHQYQPKKVCVMDPNKAIELKNRLHSKTVEVLTGIEGLIQLATLNEINMVVTAIVGMIGILPTIEAIKASKDIALANKETLVTAGNIIMPLAKEKKVSILPVDSEHCAIFQCLKNEKKDSVKRLILTASGGPFRGKSIQELSKVTLQDALNHPNWSMGKKITIDSATLMNKGLEVIEAKWLFDINMDKIDVIIHPQSIVHSMVEYIDDSIIAQMGNPDMKIPIQYALYYPKRKALKKNAPTQTFGFMDLTFEKPDYQTFRCLELAYEALKIEGTMPTVLNASNEYAVKRFLKKEIHFLDIPTTVEYAMNQHTAIQNPTVDDILETEQWTYDLLERR</sequence>
<evidence type="ECO:0000256" key="6">
    <source>
        <dbReference type="ARBA" id="ARBA00023211"/>
    </source>
</evidence>
<feature type="binding site" evidence="9">
    <location>
        <position position="215"/>
    </location>
    <ligand>
        <name>1-deoxy-D-xylulose 5-phosphate</name>
        <dbReference type="ChEBI" id="CHEBI:57792"/>
    </ligand>
</feature>
<feature type="binding site" evidence="9">
    <location>
        <position position="202"/>
    </location>
    <ligand>
        <name>NADPH</name>
        <dbReference type="ChEBI" id="CHEBI:57783"/>
    </ligand>
</feature>
<feature type="domain" description="1-deoxy-D-xylulose 5-phosphate reductoisomerase N-terminal" evidence="10">
    <location>
        <begin position="4"/>
        <end position="129"/>
    </location>
</feature>
<keyword evidence="5 9" id="KW-0560">Oxidoreductase</keyword>
<feature type="binding site" evidence="9">
    <location>
        <position position="149"/>
    </location>
    <ligand>
        <name>1-deoxy-D-xylulose 5-phosphate</name>
        <dbReference type="ChEBI" id="CHEBI:57792"/>
    </ligand>
</feature>
<feature type="binding site" evidence="9">
    <location>
        <position position="218"/>
    </location>
    <ligand>
        <name>1-deoxy-D-xylulose 5-phosphate</name>
        <dbReference type="ChEBI" id="CHEBI:57792"/>
    </ligand>
</feature>
<dbReference type="Proteomes" id="UP000294545">
    <property type="component" value="Unassembled WGS sequence"/>
</dbReference>
<dbReference type="SUPFAM" id="SSF55347">
    <property type="entry name" value="Glyceraldehyde-3-phosphate dehydrogenase-like, C-terminal domain"/>
    <property type="match status" value="1"/>
</dbReference>
<comment type="cofactor">
    <cofactor evidence="9">
        <name>Mg(2+)</name>
        <dbReference type="ChEBI" id="CHEBI:18420"/>
    </cofactor>
    <cofactor evidence="9">
        <name>Mn(2+)</name>
        <dbReference type="ChEBI" id="CHEBI:29035"/>
    </cofactor>
</comment>
<reference evidence="13 14" key="1">
    <citation type="submission" date="2019-03" db="EMBL/GenBank/DDBJ databases">
        <title>Genomic Encyclopedia of Type Strains, Phase IV (KMG-IV): sequencing the most valuable type-strain genomes for metagenomic binning, comparative biology and taxonomic classification.</title>
        <authorList>
            <person name="Goeker M."/>
        </authorList>
    </citation>
    <scope>NUCLEOTIDE SEQUENCE [LARGE SCALE GENOMIC DNA]</scope>
    <source>
        <strain evidence="13 14">DSM 24176</strain>
    </source>
</reference>
<protein>
    <recommendedName>
        <fullName evidence="9">1-deoxy-D-xylulose 5-phosphate reductoisomerase</fullName>
        <shortName evidence="9">DXP reductoisomerase</shortName>
        <ecNumber evidence="9">1.1.1.267</ecNumber>
    </recommendedName>
    <alternativeName>
        <fullName evidence="9">1-deoxyxylulose-5-phosphate reductoisomerase</fullName>
    </alternativeName>
    <alternativeName>
        <fullName evidence="9">2-C-methyl-D-erythritol 4-phosphate synthase</fullName>
    </alternativeName>
</protein>
<comment type="caution">
    <text evidence="9">Lacks conserved residue(s) required for the propagation of feature annotation.</text>
</comment>
<feature type="binding site" evidence="9">
    <location>
        <position position="37"/>
    </location>
    <ligand>
        <name>NADPH</name>
        <dbReference type="ChEBI" id="CHEBI:57783"/>
    </ligand>
</feature>
<feature type="binding site" evidence="9">
    <location>
        <position position="123"/>
    </location>
    <ligand>
        <name>NADPH</name>
        <dbReference type="ChEBI" id="CHEBI:57783"/>
    </ligand>
</feature>
<evidence type="ECO:0000259" key="10">
    <source>
        <dbReference type="Pfam" id="PF02670"/>
    </source>
</evidence>
<feature type="binding site" evidence="9">
    <location>
        <position position="149"/>
    </location>
    <ligand>
        <name>Mn(2+)</name>
        <dbReference type="ChEBI" id="CHEBI:29035"/>
    </ligand>
</feature>
<dbReference type="PIRSF" id="PIRSF006205">
    <property type="entry name" value="Dxp_reductismrs"/>
    <property type="match status" value="1"/>
</dbReference>
<feature type="binding site" evidence="9">
    <location>
        <position position="122"/>
    </location>
    <ligand>
        <name>1-deoxy-D-xylulose 5-phosphate</name>
        <dbReference type="ChEBI" id="CHEBI:57792"/>
    </ligand>
</feature>
<evidence type="ECO:0000256" key="2">
    <source>
        <dbReference type="ARBA" id="ARBA00006825"/>
    </source>
</evidence>
<dbReference type="InterPro" id="IPR026877">
    <property type="entry name" value="DXPR_C"/>
</dbReference>
<dbReference type="GO" id="GO:0030604">
    <property type="term" value="F:1-deoxy-D-xylulose-5-phosphate reductoisomerase activity"/>
    <property type="evidence" value="ECO:0007669"/>
    <property type="project" value="UniProtKB-UniRule"/>
</dbReference>
<evidence type="ECO:0000256" key="3">
    <source>
        <dbReference type="ARBA" id="ARBA00022723"/>
    </source>
</evidence>
<feature type="binding site" evidence="9">
    <location>
        <position position="148"/>
    </location>
    <ligand>
        <name>1-deoxy-D-xylulose 5-phosphate</name>
        <dbReference type="ChEBI" id="CHEBI:57792"/>
    </ligand>
</feature>
<evidence type="ECO:0000256" key="5">
    <source>
        <dbReference type="ARBA" id="ARBA00023002"/>
    </source>
</evidence>
<name>A0A4R1MZ94_9FIRM</name>
<dbReference type="Pfam" id="PF02670">
    <property type="entry name" value="DXP_reductoisom"/>
    <property type="match status" value="1"/>
</dbReference>
<feature type="binding site" evidence="9">
    <location>
        <position position="13"/>
    </location>
    <ligand>
        <name>NADPH</name>
        <dbReference type="ChEBI" id="CHEBI:57783"/>
    </ligand>
</feature>
<dbReference type="GO" id="GO:0051484">
    <property type="term" value="P:isopentenyl diphosphate biosynthetic process, methylerythritol 4-phosphate pathway involved in terpenoid biosynthetic process"/>
    <property type="evidence" value="ECO:0007669"/>
    <property type="project" value="UniProtKB-ARBA"/>
</dbReference>
<accession>A0A4R1MZ94</accession>
<organism evidence="13 14">
    <name type="scientific">Natranaerovirga hydrolytica</name>
    <dbReference type="NCBI Taxonomy" id="680378"/>
    <lineage>
        <taxon>Bacteria</taxon>
        <taxon>Bacillati</taxon>
        <taxon>Bacillota</taxon>
        <taxon>Clostridia</taxon>
        <taxon>Lachnospirales</taxon>
        <taxon>Natranaerovirgaceae</taxon>
        <taxon>Natranaerovirga</taxon>
    </lineage>
</organism>
<comment type="catalytic activity">
    <reaction evidence="8">
        <text>2-C-methyl-D-erythritol 4-phosphate + NADP(+) = 1-deoxy-D-xylulose 5-phosphate + NADPH + H(+)</text>
        <dbReference type="Rhea" id="RHEA:13717"/>
        <dbReference type="ChEBI" id="CHEBI:15378"/>
        <dbReference type="ChEBI" id="CHEBI:57783"/>
        <dbReference type="ChEBI" id="CHEBI:57792"/>
        <dbReference type="ChEBI" id="CHEBI:58262"/>
        <dbReference type="ChEBI" id="CHEBI:58349"/>
        <dbReference type="EC" id="1.1.1.267"/>
    </reaction>
    <physiologicalReaction direction="right-to-left" evidence="8">
        <dbReference type="Rhea" id="RHEA:13719"/>
    </physiologicalReaction>
</comment>
<keyword evidence="3 9" id="KW-0479">Metal-binding</keyword>
<comment type="caution">
    <text evidence="13">The sequence shown here is derived from an EMBL/GenBank/DDBJ whole genome shotgun (WGS) entry which is preliminary data.</text>
</comment>
<dbReference type="InterPro" id="IPR036169">
    <property type="entry name" value="DXPR_C_sf"/>
</dbReference>
<comment type="pathway">
    <text evidence="1 9">Isoprenoid biosynthesis; isopentenyl diphosphate biosynthesis via DXP pathway; isopentenyl diphosphate from 1-deoxy-D-xylulose 5-phosphate: step 1/6.</text>
</comment>
<feature type="binding site" evidence="9">
    <location>
        <position position="11"/>
    </location>
    <ligand>
        <name>NADPH</name>
        <dbReference type="ChEBI" id="CHEBI:57783"/>
    </ligand>
</feature>
<evidence type="ECO:0000259" key="11">
    <source>
        <dbReference type="Pfam" id="PF08436"/>
    </source>
</evidence>
<dbReference type="GO" id="GO:0070402">
    <property type="term" value="F:NADPH binding"/>
    <property type="evidence" value="ECO:0007669"/>
    <property type="project" value="InterPro"/>
</dbReference>
<feature type="binding site" evidence="9">
    <location>
        <position position="173"/>
    </location>
    <ligand>
        <name>1-deoxy-D-xylulose 5-phosphate</name>
        <dbReference type="ChEBI" id="CHEBI:57792"/>
    </ligand>
</feature>
<evidence type="ECO:0000256" key="1">
    <source>
        <dbReference type="ARBA" id="ARBA00005094"/>
    </source>
</evidence>
<dbReference type="InterPro" id="IPR036291">
    <property type="entry name" value="NAD(P)-bd_dom_sf"/>
</dbReference>
<proteinExistence type="inferred from homology"/>
<feature type="domain" description="DXP reductoisomerase C-terminal" evidence="12">
    <location>
        <begin position="258"/>
        <end position="373"/>
    </location>
</feature>
<dbReference type="InterPro" id="IPR003821">
    <property type="entry name" value="DXP_reductoisomerase"/>
</dbReference>
<dbReference type="GO" id="GO:0016853">
    <property type="term" value="F:isomerase activity"/>
    <property type="evidence" value="ECO:0007669"/>
    <property type="project" value="UniProtKB-KW"/>
</dbReference>
<evidence type="ECO:0000259" key="12">
    <source>
        <dbReference type="Pfam" id="PF13288"/>
    </source>
</evidence>
<keyword evidence="13" id="KW-0413">Isomerase</keyword>
<dbReference type="SUPFAM" id="SSF69055">
    <property type="entry name" value="1-deoxy-D-xylulose-5-phosphate reductoisomerase, C-terminal domain"/>
    <property type="match status" value="1"/>
</dbReference>
<keyword evidence="9" id="KW-0460">Magnesium</keyword>
<evidence type="ECO:0000313" key="13">
    <source>
        <dbReference type="EMBL" id="TCK97930.1"/>
    </source>
</evidence>
<dbReference type="InterPro" id="IPR013512">
    <property type="entry name" value="DXP_reductoisomerase_N"/>
</dbReference>
<keyword evidence="14" id="KW-1185">Reference proteome</keyword>
<evidence type="ECO:0000256" key="8">
    <source>
        <dbReference type="ARBA" id="ARBA00048543"/>
    </source>
</evidence>
<keyword evidence="4 9" id="KW-0521">NADP</keyword>
<dbReference type="Gene3D" id="3.40.50.720">
    <property type="entry name" value="NAD(P)-binding Rossmann-like Domain"/>
    <property type="match status" value="1"/>
</dbReference>